<keyword evidence="2" id="KW-1185">Reference proteome</keyword>
<dbReference type="CDD" id="cd21037">
    <property type="entry name" value="MLKL_NTD"/>
    <property type="match status" value="1"/>
</dbReference>
<dbReference type="Proteomes" id="UP001221142">
    <property type="component" value="Unassembled WGS sequence"/>
</dbReference>
<dbReference type="Gene3D" id="1.20.930.20">
    <property type="entry name" value="Adaptor protein Cbl, N-terminal domain"/>
    <property type="match status" value="1"/>
</dbReference>
<gene>
    <name evidence="1" type="ORF">FB45DRAFT_248190</name>
</gene>
<dbReference type="GO" id="GO:0007166">
    <property type="term" value="P:cell surface receptor signaling pathway"/>
    <property type="evidence" value="ECO:0007669"/>
    <property type="project" value="InterPro"/>
</dbReference>
<dbReference type="InterPro" id="IPR036537">
    <property type="entry name" value="Adaptor_Cbl_N_dom_sf"/>
</dbReference>
<evidence type="ECO:0000313" key="2">
    <source>
        <dbReference type="Proteomes" id="UP001221142"/>
    </source>
</evidence>
<organism evidence="1 2">
    <name type="scientific">Roridomyces roridus</name>
    <dbReference type="NCBI Taxonomy" id="1738132"/>
    <lineage>
        <taxon>Eukaryota</taxon>
        <taxon>Fungi</taxon>
        <taxon>Dikarya</taxon>
        <taxon>Basidiomycota</taxon>
        <taxon>Agaricomycotina</taxon>
        <taxon>Agaricomycetes</taxon>
        <taxon>Agaricomycetidae</taxon>
        <taxon>Agaricales</taxon>
        <taxon>Marasmiineae</taxon>
        <taxon>Mycenaceae</taxon>
        <taxon>Roridomyces</taxon>
    </lineage>
</organism>
<accession>A0AAD7FBX2</accession>
<dbReference type="AlphaFoldDB" id="A0AAD7FBX2"/>
<dbReference type="InterPro" id="IPR059179">
    <property type="entry name" value="MLKL-like_MCAfunc"/>
</dbReference>
<sequence length="228" mass="25809">MPPLPRIPFTARTRRALPNQIASDALDATKVALKAIRASSDACAPLKSGVSAALVLLEMSEKMKRNKADSKTLAERAAQLVLDIWGQTKDLNGRLPDEVERCILEIETLFREIETLFHELEKQRFLRRLVRQDRHKAQIEEYGRLLDLATSQFSINLQLSIHTAQLGIRSAQIAQIAADEKRHGAVLTVSQMSEAERLLLTSLDAKIHRAIISRGVFFFFYRPRDLQL</sequence>
<dbReference type="EMBL" id="JARKIF010000025">
    <property type="protein sequence ID" value="KAJ7614796.1"/>
    <property type="molecule type" value="Genomic_DNA"/>
</dbReference>
<proteinExistence type="predicted"/>
<name>A0AAD7FBX2_9AGAR</name>
<reference evidence="1" key="1">
    <citation type="submission" date="2023-03" db="EMBL/GenBank/DDBJ databases">
        <title>Massive genome expansion in bonnet fungi (Mycena s.s.) driven by repeated elements and novel gene families across ecological guilds.</title>
        <authorList>
            <consortium name="Lawrence Berkeley National Laboratory"/>
            <person name="Harder C.B."/>
            <person name="Miyauchi S."/>
            <person name="Viragh M."/>
            <person name="Kuo A."/>
            <person name="Thoen E."/>
            <person name="Andreopoulos B."/>
            <person name="Lu D."/>
            <person name="Skrede I."/>
            <person name="Drula E."/>
            <person name="Henrissat B."/>
            <person name="Morin E."/>
            <person name="Kohler A."/>
            <person name="Barry K."/>
            <person name="LaButti K."/>
            <person name="Morin E."/>
            <person name="Salamov A."/>
            <person name="Lipzen A."/>
            <person name="Mereny Z."/>
            <person name="Hegedus B."/>
            <person name="Baldrian P."/>
            <person name="Stursova M."/>
            <person name="Weitz H."/>
            <person name="Taylor A."/>
            <person name="Grigoriev I.V."/>
            <person name="Nagy L.G."/>
            <person name="Martin F."/>
            <person name="Kauserud H."/>
        </authorList>
    </citation>
    <scope>NUCLEOTIDE SEQUENCE</scope>
    <source>
        <strain evidence="1">9284</strain>
    </source>
</reference>
<protein>
    <submittedName>
        <fullName evidence="1">Uncharacterized protein</fullName>
    </submittedName>
</protein>
<evidence type="ECO:0000313" key="1">
    <source>
        <dbReference type="EMBL" id="KAJ7614796.1"/>
    </source>
</evidence>
<comment type="caution">
    <text evidence="1">The sequence shown here is derived from an EMBL/GenBank/DDBJ whole genome shotgun (WGS) entry which is preliminary data.</text>
</comment>